<dbReference type="InterPro" id="IPR006127">
    <property type="entry name" value="ZnuA-like"/>
</dbReference>
<dbReference type="Proteomes" id="UP001209854">
    <property type="component" value="Unassembled WGS sequence"/>
</dbReference>
<organism evidence="2 3">
    <name type="scientific">Endozoicomonas gorgoniicola</name>
    <dbReference type="NCBI Taxonomy" id="1234144"/>
    <lineage>
        <taxon>Bacteria</taxon>
        <taxon>Pseudomonadati</taxon>
        <taxon>Pseudomonadota</taxon>
        <taxon>Gammaproteobacteria</taxon>
        <taxon>Oceanospirillales</taxon>
        <taxon>Endozoicomonadaceae</taxon>
        <taxon>Endozoicomonas</taxon>
    </lineage>
</organism>
<dbReference type="InterPro" id="IPR050492">
    <property type="entry name" value="Bact_metal-bind_prot9"/>
</dbReference>
<evidence type="ECO:0000313" key="3">
    <source>
        <dbReference type="Proteomes" id="UP001209854"/>
    </source>
</evidence>
<proteinExistence type="predicted"/>
<dbReference type="EMBL" id="JAPFCC010000001">
    <property type="protein sequence ID" value="MCW7555440.1"/>
    <property type="molecule type" value="Genomic_DNA"/>
</dbReference>
<name>A0ABT3N1C9_9GAMM</name>
<keyword evidence="3" id="KW-1185">Reference proteome</keyword>
<evidence type="ECO:0000256" key="1">
    <source>
        <dbReference type="SAM" id="Phobius"/>
    </source>
</evidence>
<dbReference type="SUPFAM" id="SSF53807">
    <property type="entry name" value="Helical backbone' metal receptor"/>
    <property type="match status" value="1"/>
</dbReference>
<dbReference type="CDD" id="cd01145">
    <property type="entry name" value="TroA_c"/>
    <property type="match status" value="1"/>
</dbReference>
<keyword evidence="1" id="KW-0812">Transmembrane</keyword>
<evidence type="ECO:0000313" key="2">
    <source>
        <dbReference type="EMBL" id="MCW7555440.1"/>
    </source>
</evidence>
<keyword evidence="1" id="KW-0472">Membrane</keyword>
<feature type="transmembrane region" description="Helical" evidence="1">
    <location>
        <begin position="21"/>
        <end position="39"/>
    </location>
</feature>
<sequence length="324" mass="35852">MMRTSFNPLINPLINNEGISGLLFALGIALGITPALFFIPEATALNILTCEPEWKALAEQIAPHSKIYSATSALQDPHHIEARPGLIAKMRNADLAICSGADLEAGWLPLLQMKSANARIQNGKDGMFYAAEQIDTIGKLENVNPTMGDVHPEGNPHFHLDPYRLMTVANALAERMAKIDPNHGESYRENIKQFDEQWQKNIRKWEQEAKPLKGMQVVAYHTSFEYLFQWLGISMVGDLEPKPGLPPSGKHLSRLLKLAKNTRVDAVVYASYQDKSGAEWLSKQIGVPAIKLPMSVNDNNKSQALTSLYDDLIGKLLKATKSNG</sequence>
<reference evidence="2 3" key="1">
    <citation type="submission" date="2022-10" db="EMBL/GenBank/DDBJ databases">
        <title>High-quality genome sequences of two octocoral-associated bacteria, Endozoicomonas euniceicola EF212 and Endozoicomonas gorgoniicola PS125.</title>
        <authorList>
            <person name="Chiou Y.-J."/>
            <person name="Chen Y.-H."/>
        </authorList>
    </citation>
    <scope>NUCLEOTIDE SEQUENCE [LARGE SCALE GENOMIC DNA]</scope>
    <source>
        <strain evidence="2 3">PS125</strain>
    </source>
</reference>
<dbReference type="PANTHER" id="PTHR42953">
    <property type="entry name" value="HIGH-AFFINITY ZINC UPTAKE SYSTEM PROTEIN ZNUA-RELATED"/>
    <property type="match status" value="1"/>
</dbReference>
<gene>
    <name evidence="2" type="ORF">NX722_23005</name>
</gene>
<dbReference type="Pfam" id="PF01297">
    <property type="entry name" value="ZnuA"/>
    <property type="match status" value="1"/>
</dbReference>
<keyword evidence="1" id="KW-1133">Transmembrane helix</keyword>
<comment type="caution">
    <text evidence="2">The sequence shown here is derived from an EMBL/GenBank/DDBJ whole genome shotgun (WGS) entry which is preliminary data.</text>
</comment>
<dbReference type="RefSeq" id="WP_262565197.1">
    <property type="nucleotide sequence ID" value="NZ_JAPFCC010000001.1"/>
</dbReference>
<accession>A0ABT3N1C9</accession>
<dbReference type="PANTHER" id="PTHR42953:SF2">
    <property type="entry name" value="ADHESION PROTEIN"/>
    <property type="match status" value="1"/>
</dbReference>
<dbReference type="Gene3D" id="3.40.50.1980">
    <property type="entry name" value="Nitrogenase molybdenum iron protein domain"/>
    <property type="match status" value="2"/>
</dbReference>
<protein>
    <submittedName>
        <fullName evidence="2">Zinc ABC transporter substrate-binding protein</fullName>
    </submittedName>
</protein>